<evidence type="ECO:0000256" key="1">
    <source>
        <dbReference type="SAM" id="MobiDB-lite"/>
    </source>
</evidence>
<feature type="compositionally biased region" description="Low complexity" evidence="1">
    <location>
        <begin position="85"/>
        <end position="94"/>
    </location>
</feature>
<dbReference type="AlphaFoldDB" id="A0A6J4VSW6"/>
<name>A0A6J4VSW6_9BACT</name>
<organism evidence="2">
    <name type="scientific">uncultured Thermomicrobiales bacterium</name>
    <dbReference type="NCBI Taxonomy" id="1645740"/>
    <lineage>
        <taxon>Bacteria</taxon>
        <taxon>Pseudomonadati</taxon>
        <taxon>Thermomicrobiota</taxon>
        <taxon>Thermomicrobia</taxon>
        <taxon>Thermomicrobiales</taxon>
        <taxon>environmental samples</taxon>
    </lineage>
</organism>
<accession>A0A6J4VSW6</accession>
<gene>
    <name evidence="2" type="ORF">AVDCRST_MAG88-4111</name>
</gene>
<sequence length="273" mass="30083">RGAPLHPDAPLLPHPLLRQLSDPPCPVFGRPDLRPGSLRRRPPRPAPPLRRLRPPPRARLARLSRRRGLRPLRPRRFRLLALARGGRRAGGAARPAPPRWRAPRRRARLRRLLRPVCPRHPRVGPHNHRRRGARPRGVGRRPARRALAHRDRRRQECRGRQSVRPPSPRGRRYRPAAPGGPGGGGAADLAVPPRLDSGHAGLHPGRCLRGAPAQASLLHHAPGGPLRRCRRRLALAAGPRGAGRGGALLCADRGPGVVALVRAHRLRRPAGRL</sequence>
<reference evidence="2" key="1">
    <citation type="submission" date="2020-02" db="EMBL/GenBank/DDBJ databases">
        <authorList>
            <person name="Meier V. D."/>
        </authorList>
    </citation>
    <scope>NUCLEOTIDE SEQUENCE</scope>
    <source>
        <strain evidence="2">AVDCRST_MAG88</strain>
    </source>
</reference>
<feature type="non-terminal residue" evidence="2">
    <location>
        <position position="273"/>
    </location>
</feature>
<dbReference type="EMBL" id="CADCWM010001019">
    <property type="protein sequence ID" value="CAA9587039.1"/>
    <property type="molecule type" value="Genomic_DNA"/>
</dbReference>
<evidence type="ECO:0000313" key="2">
    <source>
        <dbReference type="EMBL" id="CAA9587039.1"/>
    </source>
</evidence>
<proteinExistence type="predicted"/>
<feature type="region of interest" description="Disordered" evidence="1">
    <location>
        <begin position="1"/>
        <end position="57"/>
    </location>
</feature>
<feature type="compositionally biased region" description="Low complexity" evidence="1">
    <location>
        <begin position="1"/>
        <end position="17"/>
    </location>
</feature>
<feature type="compositionally biased region" description="Basic residues" evidence="1">
    <location>
        <begin position="101"/>
        <end position="152"/>
    </location>
</feature>
<protein>
    <submittedName>
        <fullName evidence="2">Uncharacterized protein</fullName>
    </submittedName>
</protein>
<feature type="region of interest" description="Disordered" evidence="1">
    <location>
        <begin position="85"/>
        <end position="207"/>
    </location>
</feature>
<feature type="non-terminal residue" evidence="2">
    <location>
        <position position="1"/>
    </location>
</feature>